<accession>A0A4Z1EGY6</accession>
<evidence type="ECO:0000313" key="3">
    <source>
        <dbReference type="Proteomes" id="UP000297777"/>
    </source>
</evidence>
<gene>
    <name evidence="2" type="ORF">BTUL_0146g00100</name>
</gene>
<evidence type="ECO:0000256" key="1">
    <source>
        <dbReference type="SAM" id="MobiDB-lite"/>
    </source>
</evidence>
<protein>
    <submittedName>
        <fullName evidence="2">Uncharacterized protein</fullName>
    </submittedName>
</protein>
<reference evidence="2 3" key="1">
    <citation type="submission" date="2017-12" db="EMBL/GenBank/DDBJ databases">
        <title>Comparative genomics of Botrytis spp.</title>
        <authorList>
            <person name="Valero-Jimenez C.A."/>
            <person name="Tapia P."/>
            <person name="Veloso J."/>
            <person name="Silva-Moreno E."/>
            <person name="Staats M."/>
            <person name="Valdes J.H."/>
            <person name="Van Kan J.A.L."/>
        </authorList>
    </citation>
    <scope>NUCLEOTIDE SEQUENCE [LARGE SCALE GENOMIC DNA]</scope>
    <source>
        <strain evidence="2 3">Bt9001</strain>
    </source>
</reference>
<sequence length="204" mass="21414">MKRVSAQTAWSKRQKQMLQEQDGKTFESTTEGMRLIEAPSIAIPEALQQPIRVSASTAKGAARSKRSYNAKLTSSRQNLISVTCTIDEASDRVNVGVGVGVGAARVLDASGGVAAVGILGAVARIGTAYTQASSVVDAADTAGITDTSRGITHGIDEDAGEVVDTTGMNVGCKGDIRFRDDYEIMHCQVMGLVLNLLGWTGILL</sequence>
<organism evidence="2 3">
    <name type="scientific">Botrytis tulipae</name>
    <dbReference type="NCBI Taxonomy" id="87230"/>
    <lineage>
        <taxon>Eukaryota</taxon>
        <taxon>Fungi</taxon>
        <taxon>Dikarya</taxon>
        <taxon>Ascomycota</taxon>
        <taxon>Pezizomycotina</taxon>
        <taxon>Leotiomycetes</taxon>
        <taxon>Helotiales</taxon>
        <taxon>Sclerotiniaceae</taxon>
        <taxon>Botrytis</taxon>
    </lineage>
</organism>
<feature type="compositionally biased region" description="Polar residues" evidence="1">
    <location>
        <begin position="1"/>
        <end position="19"/>
    </location>
</feature>
<dbReference type="AlphaFoldDB" id="A0A4Z1EGY6"/>
<evidence type="ECO:0000313" key="2">
    <source>
        <dbReference type="EMBL" id="TGO10032.1"/>
    </source>
</evidence>
<comment type="caution">
    <text evidence="2">The sequence shown here is derived from an EMBL/GenBank/DDBJ whole genome shotgun (WGS) entry which is preliminary data.</text>
</comment>
<dbReference type="Proteomes" id="UP000297777">
    <property type="component" value="Unassembled WGS sequence"/>
</dbReference>
<dbReference type="EMBL" id="PQXH01000146">
    <property type="protein sequence ID" value="TGO10032.1"/>
    <property type="molecule type" value="Genomic_DNA"/>
</dbReference>
<keyword evidence="3" id="KW-1185">Reference proteome</keyword>
<proteinExistence type="predicted"/>
<name>A0A4Z1EGY6_9HELO</name>
<feature type="region of interest" description="Disordered" evidence="1">
    <location>
        <begin position="1"/>
        <end position="26"/>
    </location>
</feature>